<feature type="compositionally biased region" description="Low complexity" evidence="1">
    <location>
        <begin position="95"/>
        <end position="106"/>
    </location>
</feature>
<name>A0A0E0FRE8_ORYNI</name>
<evidence type="ECO:0000256" key="1">
    <source>
        <dbReference type="SAM" id="MobiDB-lite"/>
    </source>
</evidence>
<evidence type="ECO:0000313" key="3">
    <source>
        <dbReference type="Proteomes" id="UP000006591"/>
    </source>
</evidence>
<feature type="compositionally biased region" description="Basic and acidic residues" evidence="1">
    <location>
        <begin position="119"/>
        <end position="133"/>
    </location>
</feature>
<dbReference type="Proteomes" id="UP000006591">
    <property type="component" value="Chromosome 1"/>
</dbReference>
<sequence length="149" mass="16306">MEEVRSKCPRIVVGEDGRAVWRARARRLPSLLPLHSWIFLLFLSALPRPRGRAAVVAGRWQSGGAGGDLAKDAVRTSDARGATTRNSLREGGRGAAVRLGRRPAGGQERNGDAQQLAGEGRRRTPADGWDGEKRRHVPCRWRGWPTGGR</sequence>
<dbReference type="Gramene" id="ONIVA01G30900.1">
    <property type="protein sequence ID" value="ONIVA01G30900.1"/>
    <property type="gene ID" value="ONIVA01G30900"/>
</dbReference>
<reference evidence="2" key="2">
    <citation type="submission" date="2018-04" db="EMBL/GenBank/DDBJ databases">
        <title>OnivRS2 (Oryza nivara Reference Sequence Version 2).</title>
        <authorList>
            <person name="Zhang J."/>
            <person name="Kudrna D."/>
            <person name="Lee S."/>
            <person name="Talag J."/>
            <person name="Rajasekar S."/>
            <person name="Welchert J."/>
            <person name="Hsing Y.-I."/>
            <person name="Wing R.A."/>
        </authorList>
    </citation>
    <scope>NUCLEOTIDE SEQUENCE [LARGE SCALE GENOMIC DNA]</scope>
</reference>
<dbReference type="HOGENOM" id="CLU_1752642_0_0_1"/>
<dbReference type="EnsemblPlants" id="ONIVA01G30900.1">
    <property type="protein sequence ID" value="ONIVA01G30900.1"/>
    <property type="gene ID" value="ONIVA01G30900"/>
</dbReference>
<dbReference type="OMA" id="KRRHVPC"/>
<feature type="compositionally biased region" description="Basic and acidic residues" evidence="1">
    <location>
        <begin position="69"/>
        <end position="78"/>
    </location>
</feature>
<reference evidence="2" key="1">
    <citation type="submission" date="2015-04" db="UniProtKB">
        <authorList>
            <consortium name="EnsemblPlants"/>
        </authorList>
    </citation>
    <scope>IDENTIFICATION</scope>
    <source>
        <strain evidence="2">SL10</strain>
    </source>
</reference>
<organism evidence="2">
    <name type="scientific">Oryza nivara</name>
    <name type="common">Indian wild rice</name>
    <name type="synonym">Oryza sativa f. spontanea</name>
    <dbReference type="NCBI Taxonomy" id="4536"/>
    <lineage>
        <taxon>Eukaryota</taxon>
        <taxon>Viridiplantae</taxon>
        <taxon>Streptophyta</taxon>
        <taxon>Embryophyta</taxon>
        <taxon>Tracheophyta</taxon>
        <taxon>Spermatophyta</taxon>
        <taxon>Magnoliopsida</taxon>
        <taxon>Liliopsida</taxon>
        <taxon>Poales</taxon>
        <taxon>Poaceae</taxon>
        <taxon>BOP clade</taxon>
        <taxon>Oryzoideae</taxon>
        <taxon>Oryzeae</taxon>
        <taxon>Oryzinae</taxon>
        <taxon>Oryza</taxon>
    </lineage>
</organism>
<dbReference type="AlphaFoldDB" id="A0A0E0FRE8"/>
<feature type="region of interest" description="Disordered" evidence="1">
    <location>
        <begin position="61"/>
        <end position="149"/>
    </location>
</feature>
<evidence type="ECO:0000313" key="2">
    <source>
        <dbReference type="EnsemblPlants" id="ONIVA01G30900.1"/>
    </source>
</evidence>
<proteinExistence type="predicted"/>
<protein>
    <submittedName>
        <fullName evidence="2">Uncharacterized protein</fullName>
    </submittedName>
</protein>
<accession>A0A0E0FRE8</accession>
<keyword evidence="3" id="KW-1185">Reference proteome</keyword>